<dbReference type="InterPro" id="IPR044688">
    <property type="entry name" value="SCI-1-like"/>
</dbReference>
<feature type="compositionally biased region" description="Polar residues" evidence="1">
    <location>
        <begin position="143"/>
        <end position="157"/>
    </location>
</feature>
<evidence type="ECO:0000313" key="2">
    <source>
        <dbReference type="EMBL" id="KJA28314.1"/>
    </source>
</evidence>
<dbReference type="OrthoDB" id="2139939at2759"/>
<dbReference type="PANTHER" id="PTHR34117:SF1">
    <property type="entry name" value="STYLE CELL-CYCLE INHIBITOR 1"/>
    <property type="match status" value="1"/>
</dbReference>
<feature type="region of interest" description="Disordered" evidence="1">
    <location>
        <begin position="139"/>
        <end position="163"/>
    </location>
</feature>
<name>A0A0D2PBS5_HYPSF</name>
<feature type="compositionally biased region" description="Basic and acidic residues" evidence="1">
    <location>
        <begin position="179"/>
        <end position="233"/>
    </location>
</feature>
<gene>
    <name evidence="2" type="ORF">HYPSUDRAFT_74186</name>
</gene>
<feature type="compositionally biased region" description="Basic residues" evidence="1">
    <location>
        <begin position="1"/>
        <end position="15"/>
    </location>
</feature>
<feature type="region of interest" description="Disordered" evidence="1">
    <location>
        <begin position="179"/>
        <end position="285"/>
    </location>
</feature>
<proteinExistence type="predicted"/>
<accession>A0A0D2PBS5</accession>
<protein>
    <submittedName>
        <fullName evidence="2">Uncharacterized protein</fullName>
    </submittedName>
</protein>
<dbReference type="AlphaFoldDB" id="A0A0D2PBS5"/>
<dbReference type="STRING" id="945553.A0A0D2PBS5"/>
<dbReference type="OMA" id="MFAMYLD"/>
<feature type="region of interest" description="Disordered" evidence="1">
    <location>
        <begin position="1"/>
        <end position="30"/>
    </location>
</feature>
<sequence length="301" mass="34496">MPSRRSRSRSRSPSRRRSESPERRVELPKGVSPISESDYFQKSDEFRLWLKEEKGKYFDGLSGERARSYFRKFIKAWNRGKLPRSYYDGIEPGSIPATTNTAYKWSFASKKTRVDDDALRAARADVGAATYGQIPLLRLSHDTGPSTSGTHLASSGRIQGPAMPSAADLTLARELTKEQREEERAYQKKREKLDAKDRLEEMVGPKPVGKEALMEKKRAKREGDRSFRERGDDGLELDESTLMGGGDSFREQMARRDSNKSRFSQKAEEKQNVMRERSSVYKEKEKATMDMFQQLAKQRFG</sequence>
<feature type="compositionally biased region" description="Basic and acidic residues" evidence="1">
    <location>
        <begin position="248"/>
        <end position="285"/>
    </location>
</feature>
<reference evidence="3" key="1">
    <citation type="submission" date="2014-04" db="EMBL/GenBank/DDBJ databases">
        <title>Evolutionary Origins and Diversification of the Mycorrhizal Mutualists.</title>
        <authorList>
            <consortium name="DOE Joint Genome Institute"/>
            <consortium name="Mycorrhizal Genomics Consortium"/>
            <person name="Kohler A."/>
            <person name="Kuo A."/>
            <person name="Nagy L.G."/>
            <person name="Floudas D."/>
            <person name="Copeland A."/>
            <person name="Barry K.W."/>
            <person name="Cichocki N."/>
            <person name="Veneault-Fourrey C."/>
            <person name="LaButti K."/>
            <person name="Lindquist E.A."/>
            <person name="Lipzen A."/>
            <person name="Lundell T."/>
            <person name="Morin E."/>
            <person name="Murat C."/>
            <person name="Riley R."/>
            <person name="Ohm R."/>
            <person name="Sun H."/>
            <person name="Tunlid A."/>
            <person name="Henrissat B."/>
            <person name="Grigoriev I.V."/>
            <person name="Hibbett D.S."/>
            <person name="Martin F."/>
        </authorList>
    </citation>
    <scope>NUCLEOTIDE SEQUENCE [LARGE SCALE GENOMIC DNA]</scope>
    <source>
        <strain evidence="3">FD-334 SS-4</strain>
    </source>
</reference>
<organism evidence="2 3">
    <name type="scientific">Hypholoma sublateritium (strain FD-334 SS-4)</name>
    <dbReference type="NCBI Taxonomy" id="945553"/>
    <lineage>
        <taxon>Eukaryota</taxon>
        <taxon>Fungi</taxon>
        <taxon>Dikarya</taxon>
        <taxon>Basidiomycota</taxon>
        <taxon>Agaricomycotina</taxon>
        <taxon>Agaricomycetes</taxon>
        <taxon>Agaricomycetidae</taxon>
        <taxon>Agaricales</taxon>
        <taxon>Agaricineae</taxon>
        <taxon>Strophariaceae</taxon>
        <taxon>Hypholoma</taxon>
    </lineage>
</organism>
<evidence type="ECO:0000256" key="1">
    <source>
        <dbReference type="SAM" id="MobiDB-lite"/>
    </source>
</evidence>
<dbReference type="PANTHER" id="PTHR34117">
    <property type="entry name" value="STYLE CELL-CYCLE INHIBITOR 1"/>
    <property type="match status" value="1"/>
</dbReference>
<dbReference type="EMBL" id="KN817521">
    <property type="protein sequence ID" value="KJA28314.1"/>
    <property type="molecule type" value="Genomic_DNA"/>
</dbReference>
<keyword evidence="3" id="KW-1185">Reference proteome</keyword>
<feature type="compositionally biased region" description="Basic and acidic residues" evidence="1">
    <location>
        <begin position="16"/>
        <end position="27"/>
    </location>
</feature>
<evidence type="ECO:0000313" key="3">
    <source>
        <dbReference type="Proteomes" id="UP000054270"/>
    </source>
</evidence>
<dbReference type="Proteomes" id="UP000054270">
    <property type="component" value="Unassembled WGS sequence"/>
</dbReference>